<dbReference type="SUPFAM" id="SSF46785">
    <property type="entry name" value="Winged helix' DNA-binding domain"/>
    <property type="match status" value="1"/>
</dbReference>
<dbReference type="PANTHER" id="PTHR43537:SF24">
    <property type="entry name" value="GLUCONATE OPERON TRANSCRIPTIONAL REPRESSOR"/>
    <property type="match status" value="1"/>
</dbReference>
<evidence type="ECO:0000259" key="4">
    <source>
        <dbReference type="PROSITE" id="PS50949"/>
    </source>
</evidence>
<gene>
    <name evidence="5" type="ORF">ON753_07985</name>
</gene>
<keyword evidence="3" id="KW-0804">Transcription</keyword>
<dbReference type="Gene3D" id="1.10.10.10">
    <property type="entry name" value="Winged helix-like DNA-binding domain superfamily/Winged helix DNA-binding domain"/>
    <property type="match status" value="1"/>
</dbReference>
<dbReference type="SMART" id="SM00895">
    <property type="entry name" value="FCD"/>
    <property type="match status" value="1"/>
</dbReference>
<dbReference type="InterPro" id="IPR011711">
    <property type="entry name" value="GntR_C"/>
</dbReference>
<evidence type="ECO:0000256" key="2">
    <source>
        <dbReference type="ARBA" id="ARBA00023125"/>
    </source>
</evidence>
<dbReference type="InterPro" id="IPR036388">
    <property type="entry name" value="WH-like_DNA-bd_sf"/>
</dbReference>
<evidence type="ECO:0000313" key="5">
    <source>
        <dbReference type="EMBL" id="MCX2722343.1"/>
    </source>
</evidence>
<name>A0ABT3QZG4_9HYPH</name>
<dbReference type="InterPro" id="IPR000524">
    <property type="entry name" value="Tscrpt_reg_HTH_GntR"/>
</dbReference>
<reference evidence="5 6" key="1">
    <citation type="journal article" date="2016" name="Int. J. Syst. Evol. Microbiol.">
        <title>Labrenzia salina sp. nov., isolated from the rhizosphere of the halophyte Arthrocnemum macrostachyum.</title>
        <authorList>
            <person name="Camacho M."/>
            <person name="Redondo-Gomez S."/>
            <person name="Rodriguez-Llorente I."/>
            <person name="Rohde M."/>
            <person name="Sproer C."/>
            <person name="Schumann P."/>
            <person name="Klenk H.P."/>
            <person name="Montero-Calasanz M.D.C."/>
        </authorList>
    </citation>
    <scope>NUCLEOTIDE SEQUENCE [LARGE SCALE GENOMIC DNA]</scope>
    <source>
        <strain evidence="5 6">DSM 29163</strain>
    </source>
</reference>
<keyword evidence="1" id="KW-0805">Transcription regulation</keyword>
<dbReference type="InterPro" id="IPR036390">
    <property type="entry name" value="WH_DNA-bd_sf"/>
</dbReference>
<dbReference type="Gene3D" id="1.20.120.530">
    <property type="entry name" value="GntR ligand-binding domain-like"/>
    <property type="match status" value="1"/>
</dbReference>
<dbReference type="SUPFAM" id="SSF48008">
    <property type="entry name" value="GntR ligand-binding domain-like"/>
    <property type="match status" value="1"/>
</dbReference>
<keyword evidence="6" id="KW-1185">Reference proteome</keyword>
<dbReference type="RefSeq" id="WP_265962033.1">
    <property type="nucleotide sequence ID" value="NZ_JAPEVI010000003.1"/>
</dbReference>
<dbReference type="Pfam" id="PF00392">
    <property type="entry name" value="GntR"/>
    <property type="match status" value="1"/>
</dbReference>
<dbReference type="Pfam" id="PF07729">
    <property type="entry name" value="FCD"/>
    <property type="match status" value="1"/>
</dbReference>
<dbReference type="Proteomes" id="UP001300261">
    <property type="component" value="Unassembled WGS sequence"/>
</dbReference>
<keyword evidence="2" id="KW-0238">DNA-binding</keyword>
<protein>
    <submittedName>
        <fullName evidence="5">GntR family transcriptional regulator</fullName>
    </submittedName>
</protein>
<evidence type="ECO:0000256" key="3">
    <source>
        <dbReference type="ARBA" id="ARBA00023163"/>
    </source>
</evidence>
<evidence type="ECO:0000256" key="1">
    <source>
        <dbReference type="ARBA" id="ARBA00023015"/>
    </source>
</evidence>
<feature type="domain" description="HTH gntR-type" evidence="4">
    <location>
        <begin position="20"/>
        <end position="87"/>
    </location>
</feature>
<dbReference type="EMBL" id="JAPEVI010000003">
    <property type="protein sequence ID" value="MCX2722343.1"/>
    <property type="molecule type" value="Genomic_DNA"/>
</dbReference>
<accession>A0ABT3QZG4</accession>
<dbReference type="PANTHER" id="PTHR43537">
    <property type="entry name" value="TRANSCRIPTIONAL REGULATOR, GNTR FAMILY"/>
    <property type="match status" value="1"/>
</dbReference>
<proteinExistence type="predicted"/>
<sequence length="239" mass="26483">MKYSPFRRPPARRSELKSGPEAEERVFAVVVDAVQAQRLLPGERLVERELAEVARANRQAIRNGLLRLKNAGLVEISRNKGARVAQLTTEEAVQVFETRIVIETALLGKLAQRYNDTVAAALQDIVRAEGAAYDEGRIQDARHLSRSFHMEFGHHAGNQYMSRFLDDLINCQPLLLPFRDGKVSEFSGHALHIKTLGALARGDGEEAAHYNTELLNALQAEMLRDIRSAEVSGGSPPPP</sequence>
<organism evidence="5 6">
    <name type="scientific">Roseibium salinum</name>
    <dbReference type="NCBI Taxonomy" id="1604349"/>
    <lineage>
        <taxon>Bacteria</taxon>
        <taxon>Pseudomonadati</taxon>
        <taxon>Pseudomonadota</taxon>
        <taxon>Alphaproteobacteria</taxon>
        <taxon>Hyphomicrobiales</taxon>
        <taxon>Stappiaceae</taxon>
        <taxon>Roseibium</taxon>
    </lineage>
</organism>
<comment type="caution">
    <text evidence="5">The sequence shown here is derived from an EMBL/GenBank/DDBJ whole genome shotgun (WGS) entry which is preliminary data.</text>
</comment>
<dbReference type="InterPro" id="IPR008920">
    <property type="entry name" value="TF_FadR/GntR_C"/>
</dbReference>
<evidence type="ECO:0000313" key="6">
    <source>
        <dbReference type="Proteomes" id="UP001300261"/>
    </source>
</evidence>
<dbReference type="PROSITE" id="PS50949">
    <property type="entry name" value="HTH_GNTR"/>
    <property type="match status" value="1"/>
</dbReference>